<feature type="region of interest" description="Disordered" evidence="1">
    <location>
        <begin position="73"/>
        <end position="100"/>
    </location>
</feature>
<accession>W2TMD4</accession>
<gene>
    <name evidence="2" type="ORF">NECAME_17632</name>
</gene>
<protein>
    <submittedName>
        <fullName evidence="2">Uncharacterized protein</fullName>
    </submittedName>
</protein>
<keyword evidence="3" id="KW-1185">Reference proteome</keyword>
<evidence type="ECO:0000313" key="2">
    <source>
        <dbReference type="EMBL" id="ETN82804.1"/>
    </source>
</evidence>
<dbReference type="AlphaFoldDB" id="W2TMD4"/>
<evidence type="ECO:0000256" key="1">
    <source>
        <dbReference type="SAM" id="MobiDB-lite"/>
    </source>
</evidence>
<organism evidence="2 3">
    <name type="scientific">Necator americanus</name>
    <name type="common">Human hookworm</name>
    <dbReference type="NCBI Taxonomy" id="51031"/>
    <lineage>
        <taxon>Eukaryota</taxon>
        <taxon>Metazoa</taxon>
        <taxon>Ecdysozoa</taxon>
        <taxon>Nematoda</taxon>
        <taxon>Chromadorea</taxon>
        <taxon>Rhabditida</taxon>
        <taxon>Rhabditina</taxon>
        <taxon>Rhabditomorpha</taxon>
        <taxon>Strongyloidea</taxon>
        <taxon>Ancylostomatidae</taxon>
        <taxon>Bunostominae</taxon>
        <taxon>Necator</taxon>
    </lineage>
</organism>
<dbReference type="Proteomes" id="UP000053676">
    <property type="component" value="Unassembled WGS sequence"/>
</dbReference>
<sequence length="144" mass="16336">MNGFPNPRDCTKCVCPSGFGVIFVTKEHQTILVLKSRLKASHEDLLLMGASMLEWKLKLIKIFASLVTAPDDLTENTTKQPKTTGSTTKKPKANSDCKDDERYFLSPNAEAERLLQRRALLTTLKRKNMQKIMSFMLNAYNHCK</sequence>
<name>W2TMD4_NECAM</name>
<reference evidence="3" key="1">
    <citation type="journal article" date="2014" name="Nat. Genet.">
        <title>Genome of the human hookworm Necator americanus.</title>
        <authorList>
            <person name="Tang Y.T."/>
            <person name="Gao X."/>
            <person name="Rosa B.A."/>
            <person name="Abubucker S."/>
            <person name="Hallsworth-Pepin K."/>
            <person name="Martin J."/>
            <person name="Tyagi R."/>
            <person name="Heizer E."/>
            <person name="Zhang X."/>
            <person name="Bhonagiri-Palsikar V."/>
            <person name="Minx P."/>
            <person name="Warren W.C."/>
            <person name="Wang Q."/>
            <person name="Zhan B."/>
            <person name="Hotez P.J."/>
            <person name="Sternberg P.W."/>
            <person name="Dougall A."/>
            <person name="Gaze S.T."/>
            <person name="Mulvenna J."/>
            <person name="Sotillo J."/>
            <person name="Ranganathan S."/>
            <person name="Rabelo E.M."/>
            <person name="Wilson R.K."/>
            <person name="Felgner P.L."/>
            <person name="Bethony J."/>
            <person name="Hawdon J.M."/>
            <person name="Gasser R.B."/>
            <person name="Loukas A."/>
            <person name="Mitreva M."/>
        </authorList>
    </citation>
    <scope>NUCLEOTIDE SEQUENCE [LARGE SCALE GENOMIC DNA]</scope>
</reference>
<feature type="compositionally biased region" description="Low complexity" evidence="1">
    <location>
        <begin position="77"/>
        <end position="88"/>
    </location>
</feature>
<evidence type="ECO:0000313" key="3">
    <source>
        <dbReference type="Proteomes" id="UP000053676"/>
    </source>
</evidence>
<dbReference type="KEGG" id="nai:NECAME_17632"/>
<proteinExistence type="predicted"/>
<dbReference type="EMBL" id="KI658379">
    <property type="protein sequence ID" value="ETN82804.1"/>
    <property type="molecule type" value="Genomic_DNA"/>
</dbReference>